<name>A0AAW2KKT1_9LAMI</name>
<evidence type="ECO:0000259" key="2">
    <source>
        <dbReference type="Pfam" id="PF13960"/>
    </source>
</evidence>
<accession>A0AAW2KKT1</accession>
<evidence type="ECO:0000313" key="3">
    <source>
        <dbReference type="EMBL" id="KAL0307565.1"/>
    </source>
</evidence>
<dbReference type="AlphaFoldDB" id="A0AAW2KKT1"/>
<feature type="domain" description="DUF4218" evidence="2">
    <location>
        <begin position="310"/>
        <end position="416"/>
    </location>
</feature>
<reference evidence="3" key="2">
    <citation type="journal article" date="2024" name="Plant">
        <title>Genomic evolution and insights into agronomic trait innovations of Sesamum species.</title>
        <authorList>
            <person name="Miao H."/>
            <person name="Wang L."/>
            <person name="Qu L."/>
            <person name="Liu H."/>
            <person name="Sun Y."/>
            <person name="Le M."/>
            <person name="Wang Q."/>
            <person name="Wei S."/>
            <person name="Zheng Y."/>
            <person name="Lin W."/>
            <person name="Duan Y."/>
            <person name="Cao H."/>
            <person name="Xiong S."/>
            <person name="Wang X."/>
            <person name="Wei L."/>
            <person name="Li C."/>
            <person name="Ma Q."/>
            <person name="Ju M."/>
            <person name="Zhao R."/>
            <person name="Li G."/>
            <person name="Mu C."/>
            <person name="Tian Q."/>
            <person name="Mei H."/>
            <person name="Zhang T."/>
            <person name="Gao T."/>
            <person name="Zhang H."/>
        </authorList>
    </citation>
    <scope>NUCLEOTIDE SEQUENCE</scope>
    <source>
        <strain evidence="3">KEN8</strain>
    </source>
</reference>
<dbReference type="EMBL" id="JACGWM010000343">
    <property type="protein sequence ID" value="KAL0307565.1"/>
    <property type="molecule type" value="Genomic_DNA"/>
</dbReference>
<gene>
    <name evidence="3" type="ORF">Scaly_2978600</name>
</gene>
<dbReference type="PANTHER" id="PTHR48258">
    <property type="entry name" value="DUF4218 DOMAIN-CONTAINING PROTEIN-RELATED"/>
    <property type="match status" value="1"/>
</dbReference>
<feature type="region of interest" description="Disordered" evidence="1">
    <location>
        <begin position="643"/>
        <end position="678"/>
    </location>
</feature>
<dbReference type="Pfam" id="PF02992">
    <property type="entry name" value="Transposase_21"/>
    <property type="match status" value="1"/>
</dbReference>
<protein>
    <recommendedName>
        <fullName evidence="2">DUF4218 domain-containing protein</fullName>
    </recommendedName>
</protein>
<sequence>MLYSKDDIDMEYCKFCGDPRYKPTRDRNPRRKKSPYAILRWICSPRAVWSNLLMLASYNYTIQSSTRNVYEVRIHVPDDGVRTHDHATNQAFMMRAALIWTVNDLPGYGMTSGWSTTGIMGYPIYHPYRRKKKAFIKNRQERNIARPRLTGEEIRVRVEEYSSAIKQPLIHPPGYGTNHKWTKKSIFWDLPYWTTHLIRHNLDVMHIEKNVFENIFNTVMDIKGKSKDNLNARKDLAIICNRPELQVDERRLNVMPKAVCVDMTELRLHGMKSHDCHIFMQKLILVVFREMVPEHVWSALTEVSLMFQVLCSTTLDIRKVQELEDSVAVIMCNLEKVFPPAFFDSMEHLILHLPYEARVGGPVQYRFLRELKKKVKNKAHFEASIVEAYIVEEIGWFTSHYFEPHVTCKRRRPNRNDDLTCEHERISRDIFNHPGRPSGALKKRYATEQERHMMETYVLCNSEVAAPYYESFLNELYKTYSADDPLIDRLVTIDFIGWFKSRVESELQNIEDDLLRSLYWGPKQFVKTWPCYFVNGFNFHTEDHNVGKSTMNCGVCVKISSYRDTENDFYGMLEEIIELDYPLNDDLHVVLFKCRWVDPTRGMKIDEEVPVPKVNTNNHTYDLHDPDGLQLIVDLTSAMQHGVGTSRLDEDDEDEDDEDSFDDYETNEEREEQDNNSD</sequence>
<organism evidence="3">
    <name type="scientific">Sesamum calycinum</name>
    <dbReference type="NCBI Taxonomy" id="2727403"/>
    <lineage>
        <taxon>Eukaryota</taxon>
        <taxon>Viridiplantae</taxon>
        <taxon>Streptophyta</taxon>
        <taxon>Embryophyta</taxon>
        <taxon>Tracheophyta</taxon>
        <taxon>Spermatophyta</taxon>
        <taxon>Magnoliopsida</taxon>
        <taxon>eudicotyledons</taxon>
        <taxon>Gunneridae</taxon>
        <taxon>Pentapetalae</taxon>
        <taxon>asterids</taxon>
        <taxon>lamiids</taxon>
        <taxon>Lamiales</taxon>
        <taxon>Pedaliaceae</taxon>
        <taxon>Sesamum</taxon>
    </lineage>
</organism>
<reference evidence="3" key="1">
    <citation type="submission" date="2020-06" db="EMBL/GenBank/DDBJ databases">
        <authorList>
            <person name="Li T."/>
            <person name="Hu X."/>
            <person name="Zhang T."/>
            <person name="Song X."/>
            <person name="Zhang H."/>
            <person name="Dai N."/>
            <person name="Sheng W."/>
            <person name="Hou X."/>
            <person name="Wei L."/>
        </authorList>
    </citation>
    <scope>NUCLEOTIDE SEQUENCE</scope>
    <source>
        <strain evidence="3">KEN8</strain>
        <tissue evidence="3">Leaf</tissue>
    </source>
</reference>
<dbReference type="Pfam" id="PF13960">
    <property type="entry name" value="DUF4218"/>
    <property type="match status" value="1"/>
</dbReference>
<dbReference type="InterPro" id="IPR025452">
    <property type="entry name" value="DUF4218"/>
</dbReference>
<dbReference type="PANTHER" id="PTHR48258:SF4">
    <property type="entry name" value="DUF4216 DOMAIN-CONTAINING PROTEIN"/>
    <property type="match status" value="1"/>
</dbReference>
<proteinExistence type="predicted"/>
<evidence type="ECO:0000256" key="1">
    <source>
        <dbReference type="SAM" id="MobiDB-lite"/>
    </source>
</evidence>
<feature type="compositionally biased region" description="Acidic residues" evidence="1">
    <location>
        <begin position="649"/>
        <end position="678"/>
    </location>
</feature>
<comment type="caution">
    <text evidence="3">The sequence shown here is derived from an EMBL/GenBank/DDBJ whole genome shotgun (WGS) entry which is preliminary data.</text>
</comment>
<dbReference type="InterPro" id="IPR004242">
    <property type="entry name" value="Transposase_21"/>
</dbReference>